<dbReference type="HOGENOM" id="CLU_1633144_0_0_9"/>
<keyword evidence="1" id="KW-0175">Coiled coil</keyword>
<sequence length="162" mass="19149">MKKREELERLNHLLRNLTLLENQYDEVVAKEVELDKMVIDKFKNKKIISALIRIIQNKDIPDLKSALNMYFFGQWQLELLSKMANMMEDMKAVEEKISGIEIGPYNYDALANIKSDLFYVNQHLWDVRSGLEQAQWACERAESEASAMRTDEEKRRDGDYLW</sequence>
<gene>
    <name evidence="2" type="ORF">EUBIFOR_00640</name>
</gene>
<dbReference type="STRING" id="518637.EUBIFOR_00640"/>
<dbReference type="EMBL" id="ABYT01000040">
    <property type="protein sequence ID" value="EEC90783.1"/>
    <property type="molecule type" value="Genomic_DNA"/>
</dbReference>
<reference evidence="2 3" key="1">
    <citation type="submission" date="2008-10" db="EMBL/GenBank/DDBJ databases">
        <authorList>
            <person name="Fulton L."/>
            <person name="Clifton S."/>
            <person name="Fulton B."/>
            <person name="Xu J."/>
            <person name="Minx P."/>
            <person name="Pepin K.H."/>
            <person name="Johnson M."/>
            <person name="Bhonagiri V."/>
            <person name="Nash W.E."/>
            <person name="Mardis E.R."/>
            <person name="Wilson R.K."/>
        </authorList>
    </citation>
    <scope>NUCLEOTIDE SEQUENCE [LARGE SCALE GENOMIC DNA]</scope>
    <source>
        <strain evidence="2 3">DSM 3989</strain>
    </source>
</reference>
<evidence type="ECO:0000313" key="2">
    <source>
        <dbReference type="EMBL" id="EEC90783.1"/>
    </source>
</evidence>
<dbReference type="Proteomes" id="UP000004315">
    <property type="component" value="Unassembled WGS sequence"/>
</dbReference>
<evidence type="ECO:0000256" key="1">
    <source>
        <dbReference type="SAM" id="Coils"/>
    </source>
</evidence>
<keyword evidence="3" id="KW-1185">Reference proteome</keyword>
<organism evidence="2 3">
    <name type="scientific">Holdemanella biformis DSM 3989</name>
    <dbReference type="NCBI Taxonomy" id="518637"/>
    <lineage>
        <taxon>Bacteria</taxon>
        <taxon>Bacillati</taxon>
        <taxon>Bacillota</taxon>
        <taxon>Erysipelotrichia</taxon>
        <taxon>Erysipelotrichales</taxon>
        <taxon>Erysipelotrichaceae</taxon>
        <taxon>Holdemanella</taxon>
    </lineage>
</organism>
<feature type="coiled-coil region" evidence="1">
    <location>
        <begin position="3"/>
        <end position="30"/>
    </location>
</feature>
<reference evidence="2 3" key="2">
    <citation type="submission" date="2008-11" db="EMBL/GenBank/DDBJ databases">
        <title>Draft genome sequence of Eubacterium biforme (DSM 3989).</title>
        <authorList>
            <person name="Sudarsanam P."/>
            <person name="Ley R."/>
            <person name="Guruge J."/>
            <person name="Turnbaugh P.J."/>
            <person name="Mahowald M."/>
            <person name="Liep D."/>
            <person name="Gordon J."/>
        </authorList>
    </citation>
    <scope>NUCLEOTIDE SEQUENCE [LARGE SCALE GENOMIC DNA]</scope>
    <source>
        <strain evidence="2 3">DSM 3989</strain>
    </source>
</reference>
<dbReference type="AlphaFoldDB" id="B7C8Y4"/>
<protein>
    <submittedName>
        <fullName evidence="2">Uncharacterized protein</fullName>
    </submittedName>
</protein>
<proteinExistence type="predicted"/>
<dbReference type="RefSeq" id="WP_003864448.1">
    <property type="nucleotide sequence ID" value="NZ_DS996841.1"/>
</dbReference>
<accession>B7C8Y4</accession>
<name>B7C8Y4_9FIRM</name>
<comment type="caution">
    <text evidence="2">The sequence shown here is derived from an EMBL/GenBank/DDBJ whole genome shotgun (WGS) entry which is preliminary data.</text>
</comment>
<evidence type="ECO:0000313" key="3">
    <source>
        <dbReference type="Proteomes" id="UP000004315"/>
    </source>
</evidence>